<dbReference type="InterPro" id="IPR005532">
    <property type="entry name" value="SUMF_dom"/>
</dbReference>
<evidence type="ECO:0000256" key="1">
    <source>
        <dbReference type="SAM" id="MobiDB-lite"/>
    </source>
</evidence>
<reference evidence="4" key="1">
    <citation type="journal article" date="2014" name="Int. J. Syst. Evol. Microbiol.">
        <title>Complete genome sequence of Corynebacterium casei LMG S-19264T (=DSM 44701T), isolated from a smear-ripened cheese.</title>
        <authorList>
            <consortium name="US DOE Joint Genome Institute (JGI-PGF)"/>
            <person name="Walter F."/>
            <person name="Albersmeier A."/>
            <person name="Kalinowski J."/>
            <person name="Ruckert C."/>
        </authorList>
    </citation>
    <scope>NUCLEOTIDE SEQUENCE</scope>
    <source>
        <strain evidence="4">KCTC 12870</strain>
    </source>
</reference>
<dbReference type="AlphaFoldDB" id="A0A8J3GCZ6"/>
<dbReference type="Pfam" id="PF03781">
    <property type="entry name" value="FGE-sulfatase"/>
    <property type="match status" value="1"/>
</dbReference>
<proteinExistence type="predicted"/>
<dbReference type="PANTHER" id="PTHR23150">
    <property type="entry name" value="SULFATASE MODIFYING FACTOR 1, 2"/>
    <property type="match status" value="1"/>
</dbReference>
<keyword evidence="2" id="KW-0472">Membrane</keyword>
<feature type="transmembrane region" description="Helical" evidence="2">
    <location>
        <begin position="153"/>
        <end position="174"/>
    </location>
</feature>
<evidence type="ECO:0000256" key="2">
    <source>
        <dbReference type="SAM" id="Phobius"/>
    </source>
</evidence>
<keyword evidence="5" id="KW-1185">Reference proteome</keyword>
<dbReference type="EMBL" id="BMXG01000002">
    <property type="protein sequence ID" value="GHB93027.1"/>
    <property type="molecule type" value="Genomic_DNA"/>
</dbReference>
<dbReference type="PANTHER" id="PTHR23150:SF19">
    <property type="entry name" value="FORMYLGLYCINE-GENERATING ENZYME"/>
    <property type="match status" value="1"/>
</dbReference>
<feature type="region of interest" description="Disordered" evidence="1">
    <location>
        <begin position="183"/>
        <end position="205"/>
    </location>
</feature>
<comment type="caution">
    <text evidence="4">The sequence shown here is derived from an EMBL/GenBank/DDBJ whole genome shotgun (WGS) entry which is preliminary data.</text>
</comment>
<evidence type="ECO:0000313" key="4">
    <source>
        <dbReference type="EMBL" id="GHB93027.1"/>
    </source>
</evidence>
<name>A0A8J3GCZ6_9BACT</name>
<sequence length="644" mass="69448">MELNIVRDLLGKTKGVDGYVVMDLSGAVLTQNLGTYANHFKRTEFATWILNCFYAVDSYYPQAFCLLLRYASGCLYLTRTDNQLITVMCHRGADVLSIENAFSKYRHAMAKSDTSGVVRDKSKKGETVFLKISETGAGATASPIPQKKSGSPAGLIIGGIVALCAIIGGVAFLMTKPKDAAAPPPFPSVTQKSTNSQPQPPSLSQAIQPAGITESTAAIARDHAAALAKIANQQEATDLAPMDMARALATNQSAIQLFNASSYQEAIDLWNQSAAAYGRAAVTSSEKKLNTAIDEAGLAEIRNYPTPLWISVEGAIKEARSAADQGNYTNAVQMTVEQTKKIPNLKQQLLAQLTGLAVKAANSNNTSAALGFYEKVIALDSNNAVAKAYIYRNRFQPGETLTNSAGITLVYIPPGTFNRGSPENEAYRDSDETQATITMTAGFFMAATEVTQEQWEKVMGQRMRMEDSDADFIGRSLPVHSITWEQANQFCRRLSELEGKTYRLPTEAEWEYAARAGTAGPYNNGKDRLTSQDANIYDPSGEGLDTVAAVASVGQANDWGLYDMHGNVSEWTADWSAAYPEGPQTDPQGPIDSDGRVDLAMKIVRGGSFIDDANLARSANRSEASPVVANSYTGFRPTLVFSDL</sequence>
<dbReference type="InterPro" id="IPR042095">
    <property type="entry name" value="SUMF_sf"/>
</dbReference>
<dbReference type="SUPFAM" id="SSF48452">
    <property type="entry name" value="TPR-like"/>
    <property type="match status" value="1"/>
</dbReference>
<dbReference type="InterPro" id="IPR016187">
    <property type="entry name" value="CTDL_fold"/>
</dbReference>
<dbReference type="SUPFAM" id="SSF56436">
    <property type="entry name" value="C-type lectin-like"/>
    <property type="match status" value="1"/>
</dbReference>
<protein>
    <recommendedName>
        <fullName evidence="3">Sulfatase-modifying factor enzyme-like domain-containing protein</fullName>
    </recommendedName>
</protein>
<organism evidence="4 5">
    <name type="scientific">Cerasicoccus arenae</name>
    <dbReference type="NCBI Taxonomy" id="424488"/>
    <lineage>
        <taxon>Bacteria</taxon>
        <taxon>Pseudomonadati</taxon>
        <taxon>Verrucomicrobiota</taxon>
        <taxon>Opitutia</taxon>
        <taxon>Puniceicoccales</taxon>
        <taxon>Cerasicoccaceae</taxon>
        <taxon>Cerasicoccus</taxon>
    </lineage>
</organism>
<reference evidence="4" key="2">
    <citation type="submission" date="2020-09" db="EMBL/GenBank/DDBJ databases">
        <authorList>
            <person name="Sun Q."/>
            <person name="Kim S."/>
        </authorList>
    </citation>
    <scope>NUCLEOTIDE SEQUENCE</scope>
    <source>
        <strain evidence="4">KCTC 12870</strain>
    </source>
</reference>
<evidence type="ECO:0000259" key="3">
    <source>
        <dbReference type="Pfam" id="PF03781"/>
    </source>
</evidence>
<dbReference type="Gene3D" id="3.90.1580.10">
    <property type="entry name" value="paralog of FGE (formylglycine-generating enzyme)"/>
    <property type="match status" value="1"/>
</dbReference>
<dbReference type="GO" id="GO:0120147">
    <property type="term" value="F:formylglycine-generating oxidase activity"/>
    <property type="evidence" value="ECO:0007669"/>
    <property type="project" value="TreeGrafter"/>
</dbReference>
<accession>A0A8J3GCZ6</accession>
<dbReference type="Proteomes" id="UP000642829">
    <property type="component" value="Unassembled WGS sequence"/>
</dbReference>
<dbReference type="InterPro" id="IPR051043">
    <property type="entry name" value="Sulfatase_Mod_Factor_Kinase"/>
</dbReference>
<gene>
    <name evidence="4" type="ORF">GCM10007047_05530</name>
</gene>
<keyword evidence="2" id="KW-0812">Transmembrane</keyword>
<feature type="compositionally biased region" description="Polar residues" evidence="1">
    <location>
        <begin position="188"/>
        <end position="205"/>
    </location>
</feature>
<feature type="region of interest" description="Disordered" evidence="1">
    <location>
        <begin position="517"/>
        <end position="537"/>
    </location>
</feature>
<evidence type="ECO:0000313" key="5">
    <source>
        <dbReference type="Proteomes" id="UP000642829"/>
    </source>
</evidence>
<keyword evidence="2" id="KW-1133">Transmembrane helix</keyword>
<dbReference type="InterPro" id="IPR011990">
    <property type="entry name" value="TPR-like_helical_dom_sf"/>
</dbReference>
<feature type="domain" description="Sulfatase-modifying factor enzyme-like" evidence="3">
    <location>
        <begin position="409"/>
        <end position="636"/>
    </location>
</feature>